<gene>
    <name evidence="2" type="ORF">LA76x_1279</name>
</gene>
<dbReference type="EMBL" id="CP011129">
    <property type="protein sequence ID" value="ALN79437.1"/>
    <property type="molecule type" value="Genomic_DNA"/>
</dbReference>
<accession>A0A0S2F7M2</accession>
<evidence type="ECO:0000313" key="3">
    <source>
        <dbReference type="Proteomes" id="UP000060787"/>
    </source>
</evidence>
<dbReference type="InterPro" id="IPR030392">
    <property type="entry name" value="S74_ICA"/>
</dbReference>
<name>A0A0S2F7M2_LYSAN</name>
<dbReference type="Proteomes" id="UP000060787">
    <property type="component" value="Chromosome"/>
</dbReference>
<evidence type="ECO:0000313" key="2">
    <source>
        <dbReference type="EMBL" id="ALN79437.1"/>
    </source>
</evidence>
<protein>
    <submittedName>
        <fullName evidence="2">Putative phage tail protein</fullName>
    </submittedName>
</protein>
<organism evidence="2 3">
    <name type="scientific">Lysobacter antibioticus</name>
    <dbReference type="NCBI Taxonomy" id="84531"/>
    <lineage>
        <taxon>Bacteria</taxon>
        <taxon>Pseudomonadati</taxon>
        <taxon>Pseudomonadota</taxon>
        <taxon>Gammaproteobacteria</taxon>
        <taxon>Lysobacterales</taxon>
        <taxon>Lysobacteraceae</taxon>
        <taxon>Lysobacter</taxon>
    </lineage>
</organism>
<feature type="domain" description="Peptidase S74" evidence="1">
    <location>
        <begin position="476"/>
        <end position="576"/>
    </location>
</feature>
<dbReference type="RefSeq" id="WP_057917020.1">
    <property type="nucleotide sequence ID" value="NZ_CP011129.1"/>
</dbReference>
<reference evidence="2 3" key="1">
    <citation type="journal article" date="2015" name="BMC Genomics">
        <title>Comparative genomics and metabolic profiling of the genus Lysobacter.</title>
        <authorList>
            <person name="de Bruijn I."/>
            <person name="Cheng X."/>
            <person name="de Jager V."/>
            <person name="Exposito R.G."/>
            <person name="Watrous J."/>
            <person name="Patel N."/>
            <person name="Postma J."/>
            <person name="Dorrestein P.C."/>
            <person name="Kobayashi D."/>
            <person name="Raaijmakers J.M."/>
        </authorList>
    </citation>
    <scope>NUCLEOTIDE SEQUENCE [LARGE SCALE GENOMIC DNA]</scope>
    <source>
        <strain evidence="2 3">76</strain>
    </source>
</reference>
<keyword evidence="3" id="KW-1185">Reference proteome</keyword>
<proteinExistence type="predicted"/>
<dbReference type="AlphaFoldDB" id="A0A0S2F7M2"/>
<dbReference type="PATRIC" id="fig|84531.8.peg.1304"/>
<dbReference type="KEGG" id="lab:LA76x_1279"/>
<evidence type="ECO:0000259" key="1">
    <source>
        <dbReference type="PROSITE" id="PS51688"/>
    </source>
</evidence>
<dbReference type="PROSITE" id="PS51688">
    <property type="entry name" value="ICA"/>
    <property type="match status" value="1"/>
</dbReference>
<sequence length="601" mass="64486">MSGLLITVTSAGYRALVNRPNTGTNAVTVTHIGLSAATFTANEDLTALPGEFLRLTSFGGVAVAKDTLHLSIRDDGPSQYAYRAFGLYLSDGTLFAVYSQPDVILDKSAAASMLLTADVRFQKIDATTLVFGDTYWLNPPATETVQGVLEIADRAEAIAGTDHTRALTPAGGKAIMDARLGEGAPSTFIKSLLNTASALLLRGALGLGNAAVRNEGAGNNLDSDKLDGEHGAFYRDFRNLNNLPPDFNPSTHKHLWGDLSNVPDTAMRWPFWEEVQNRPKTMTPDPHVHAAADITSGVLALDRIPALPMPRVTGLESVLAGKASTGGGDMTGQWRFMRNNPAPDGSAYNTGNIELRTHDASFPRIGFHRSGADAIALTYEGGATVSLWTNSGSRHLLWHGGNFDPNGKANINGDSVGSMRLIGGGAAYYVRDRDSGRDWAMYAHADRIAFFNGGGDIVSITSNGAIIANGGFDDGSSVRLKCDLQPLPYGLADIERIVTRVGRYRDFYNGDGRLRLFVLAEQLRGVIPEAVNDDGIIIDGDSYGTVQYSQLIPPLIVGEQQLAENARRDRAQVAQVRADLDALADEFRSFVSEMRASREAA</sequence>
<dbReference type="STRING" id="84531.LA76x_1279"/>